<dbReference type="Gene3D" id="2.130.10.30">
    <property type="entry name" value="Regulator of chromosome condensation 1/beta-lactamase-inhibitor protein II"/>
    <property type="match status" value="1"/>
</dbReference>
<sequence>CLGLTSGGQCYGWGHNPYGQLGIGSVADTSTPQCVRRLKAKQISFVDICCGDNHSLGLTADGVVYGWGANNYGQTGDRYQQNLLVPTKVSIKGRISAITCGKTHSAALSSTGKAYVWGRNDSHQLGPHVSNTEGKTYCCGPQVICGGNRWLYRRVLCGPNHTILMTHKGYVFLYGQKEWSPVGCDCFQHLFNAKSIDYSKVKYKDIAETYDNRVVIVTAMDGQRMVVLANNGHMILLPLNPLMAKIGIVSLFDAFALFCGLRKTFKSIVEKISEVKTTLESKPTKQPKKTKRLKTRDQLEVDVKTTDQLDITANTGCVAPKSEAIVCDVKRELDDKTIISTCDEKPLIGDSNGRSDETKSCEPLVTEVVSADSDAPESGRQSPDVMTDPIDTEYIKAMAAEVIASDINDINIGSNVDSFDSEEKDSEIYWSEEEEYVCLSYRTVDDNNQLNAKPLLASDLFLFDPLLSNESISKSCSPLDGQSPTQLIANLIVDEPKTAFAQQFINQSEDTVLIDIKTPDKDINTGFVEPMIRQYHKCLSDAFNNSMVSDMRFIVENKSIYCNKTILKIRCKEFWQICDQNMIIENEISINAYSYDTFNAFLMYLYGLRPEVNDQNCTELLKLAKEYDQRELKDICFQYLMKYVP</sequence>
<dbReference type="InterPro" id="IPR000210">
    <property type="entry name" value="BTB/POZ_dom"/>
</dbReference>
<dbReference type="Pfam" id="PF00415">
    <property type="entry name" value="RCC1"/>
    <property type="match status" value="2"/>
</dbReference>
<dbReference type="PROSITE" id="PS50012">
    <property type="entry name" value="RCC1_3"/>
    <property type="match status" value="3"/>
</dbReference>
<dbReference type="Gene3D" id="3.30.710.10">
    <property type="entry name" value="Potassium Channel Kv1.1, Chain A"/>
    <property type="match status" value="1"/>
</dbReference>
<dbReference type="OrthoDB" id="10051363at2759"/>
<gene>
    <name evidence="3" type="ORF">OSB1V03_LOCUS15077</name>
</gene>
<evidence type="ECO:0000256" key="1">
    <source>
        <dbReference type="PROSITE-ProRule" id="PRU00235"/>
    </source>
</evidence>
<dbReference type="PANTHER" id="PTHR45982:SF1">
    <property type="entry name" value="REGULATOR OF CHROMOSOME CONDENSATION"/>
    <property type="match status" value="1"/>
</dbReference>
<dbReference type="SUPFAM" id="SSF54695">
    <property type="entry name" value="POZ domain"/>
    <property type="match status" value="1"/>
</dbReference>
<dbReference type="InterPro" id="IPR051553">
    <property type="entry name" value="Ran_GTPase-activating"/>
</dbReference>
<name>A0A7R9L6A9_9ACAR</name>
<feature type="non-terminal residue" evidence="3">
    <location>
        <position position="645"/>
    </location>
</feature>
<dbReference type="InterPro" id="IPR011333">
    <property type="entry name" value="SKP1/BTB/POZ_sf"/>
</dbReference>
<dbReference type="SUPFAM" id="SSF50985">
    <property type="entry name" value="RCC1/BLIP-II"/>
    <property type="match status" value="1"/>
</dbReference>
<dbReference type="SMART" id="SM00225">
    <property type="entry name" value="BTB"/>
    <property type="match status" value="1"/>
</dbReference>
<dbReference type="EMBL" id="OC869694">
    <property type="protein sequence ID" value="CAD7634681.1"/>
    <property type="molecule type" value="Genomic_DNA"/>
</dbReference>
<dbReference type="PROSITE" id="PS00626">
    <property type="entry name" value="RCC1_2"/>
    <property type="match status" value="1"/>
</dbReference>
<protein>
    <recommendedName>
        <fullName evidence="2">BTB domain-containing protein</fullName>
    </recommendedName>
</protein>
<evidence type="ECO:0000313" key="4">
    <source>
        <dbReference type="Proteomes" id="UP000759131"/>
    </source>
</evidence>
<organism evidence="3">
    <name type="scientific">Medioppia subpectinata</name>
    <dbReference type="NCBI Taxonomy" id="1979941"/>
    <lineage>
        <taxon>Eukaryota</taxon>
        <taxon>Metazoa</taxon>
        <taxon>Ecdysozoa</taxon>
        <taxon>Arthropoda</taxon>
        <taxon>Chelicerata</taxon>
        <taxon>Arachnida</taxon>
        <taxon>Acari</taxon>
        <taxon>Acariformes</taxon>
        <taxon>Sarcoptiformes</taxon>
        <taxon>Oribatida</taxon>
        <taxon>Brachypylina</taxon>
        <taxon>Oppioidea</taxon>
        <taxon>Oppiidae</taxon>
        <taxon>Medioppia</taxon>
    </lineage>
</organism>
<dbReference type="PANTHER" id="PTHR45982">
    <property type="entry name" value="REGULATOR OF CHROMOSOME CONDENSATION"/>
    <property type="match status" value="1"/>
</dbReference>
<dbReference type="Pfam" id="PF00651">
    <property type="entry name" value="BTB"/>
    <property type="match status" value="1"/>
</dbReference>
<feature type="domain" description="BTB" evidence="2">
    <location>
        <begin position="549"/>
        <end position="614"/>
    </location>
</feature>
<dbReference type="AlphaFoldDB" id="A0A7R9L6A9"/>
<feature type="repeat" description="RCC1" evidence="1">
    <location>
        <begin position="62"/>
        <end position="111"/>
    </location>
</feature>
<feature type="repeat" description="RCC1" evidence="1">
    <location>
        <begin position="8"/>
        <end position="61"/>
    </location>
</feature>
<reference evidence="3" key="1">
    <citation type="submission" date="2020-11" db="EMBL/GenBank/DDBJ databases">
        <authorList>
            <person name="Tran Van P."/>
        </authorList>
    </citation>
    <scope>NUCLEOTIDE SEQUENCE</scope>
</reference>
<evidence type="ECO:0000259" key="2">
    <source>
        <dbReference type="PROSITE" id="PS50097"/>
    </source>
</evidence>
<dbReference type="PRINTS" id="PR00633">
    <property type="entry name" value="RCCNDNSATION"/>
</dbReference>
<dbReference type="InterPro" id="IPR000408">
    <property type="entry name" value="Reg_chr_condens"/>
</dbReference>
<dbReference type="PROSITE" id="PS50097">
    <property type="entry name" value="BTB"/>
    <property type="match status" value="1"/>
</dbReference>
<evidence type="ECO:0000313" key="3">
    <source>
        <dbReference type="EMBL" id="CAD7634681.1"/>
    </source>
</evidence>
<keyword evidence="4" id="KW-1185">Reference proteome</keyword>
<feature type="repeat" description="RCC1" evidence="1">
    <location>
        <begin position="112"/>
        <end position="168"/>
    </location>
</feature>
<dbReference type="EMBL" id="CAJPIZ010015119">
    <property type="protein sequence ID" value="CAG2115111.1"/>
    <property type="molecule type" value="Genomic_DNA"/>
</dbReference>
<dbReference type="InterPro" id="IPR009091">
    <property type="entry name" value="RCC1/BLIP-II"/>
</dbReference>
<dbReference type="Proteomes" id="UP000759131">
    <property type="component" value="Unassembled WGS sequence"/>
</dbReference>
<proteinExistence type="predicted"/>
<accession>A0A7R9L6A9</accession>